<dbReference type="FunFam" id="1.10.506.10:FF:000001">
    <property type="entry name" value="Ras GTPase-activating protein nGAP isoform 2"/>
    <property type="match status" value="1"/>
</dbReference>
<dbReference type="CDD" id="cd05136">
    <property type="entry name" value="RasGAP_DAB2IP"/>
    <property type="match status" value="1"/>
</dbReference>
<dbReference type="SUPFAM" id="SSF48350">
    <property type="entry name" value="GTPase activation domain, GAP"/>
    <property type="match status" value="1"/>
</dbReference>
<dbReference type="InterPro" id="IPR039360">
    <property type="entry name" value="Ras_GTPase"/>
</dbReference>
<dbReference type="SMART" id="SM00239">
    <property type="entry name" value="C2"/>
    <property type="match status" value="1"/>
</dbReference>
<dbReference type="Gene3D" id="2.30.29.30">
    <property type="entry name" value="Pleckstrin-homology domain (PH domain)/Phosphotyrosine-binding domain (PTB)"/>
    <property type="match status" value="1"/>
</dbReference>
<feature type="compositionally biased region" description="Polar residues" evidence="4">
    <location>
        <begin position="995"/>
        <end position="1005"/>
    </location>
</feature>
<organism evidence="8 9">
    <name type="scientific">Phasianus colchicus</name>
    <name type="common">Common pheasant</name>
    <dbReference type="NCBI Taxonomy" id="9054"/>
    <lineage>
        <taxon>Eukaryota</taxon>
        <taxon>Metazoa</taxon>
        <taxon>Chordata</taxon>
        <taxon>Craniata</taxon>
        <taxon>Vertebrata</taxon>
        <taxon>Euteleostomi</taxon>
        <taxon>Archelosauria</taxon>
        <taxon>Archosauria</taxon>
        <taxon>Dinosauria</taxon>
        <taxon>Saurischia</taxon>
        <taxon>Theropoda</taxon>
        <taxon>Coelurosauria</taxon>
        <taxon>Aves</taxon>
        <taxon>Neognathae</taxon>
        <taxon>Galloanserae</taxon>
        <taxon>Galliformes</taxon>
        <taxon>Phasianidae</taxon>
        <taxon>Phasianinae</taxon>
        <taxon>Phasianus</taxon>
    </lineage>
</organism>
<dbReference type="PANTHER" id="PTHR10194:SF25">
    <property type="entry name" value="RAS_RAP GTPASE-ACTIVATING PROTEIN SYNGAP"/>
    <property type="match status" value="1"/>
</dbReference>
<feature type="region of interest" description="Disordered" evidence="4">
    <location>
        <begin position="719"/>
        <end position="743"/>
    </location>
</feature>
<dbReference type="PROSITE" id="PS00509">
    <property type="entry name" value="RAS_GTPASE_ACTIV_1"/>
    <property type="match status" value="1"/>
</dbReference>
<feature type="region of interest" description="Disordered" evidence="4">
    <location>
        <begin position="807"/>
        <end position="1005"/>
    </location>
</feature>
<keyword evidence="1" id="KW-0343">GTPase activation</keyword>
<dbReference type="InterPro" id="IPR035892">
    <property type="entry name" value="C2_domain_sf"/>
</dbReference>
<dbReference type="FunFam" id="2.60.40.150:FF:000010">
    <property type="entry name" value="Ras GTPase-activating protein nGAP isoform 2"/>
    <property type="match status" value="1"/>
</dbReference>
<dbReference type="SUPFAM" id="SSF50729">
    <property type="entry name" value="PH domain-like"/>
    <property type="match status" value="1"/>
</dbReference>
<feature type="compositionally biased region" description="Basic and acidic residues" evidence="4">
    <location>
        <begin position="1144"/>
        <end position="1194"/>
    </location>
</feature>
<dbReference type="Pfam" id="PF12004">
    <property type="entry name" value="DAB2P_C"/>
    <property type="match status" value="1"/>
</dbReference>
<dbReference type="InterPro" id="IPR000008">
    <property type="entry name" value="C2_dom"/>
</dbReference>
<keyword evidence="2" id="KW-0597">Phosphoprotein</keyword>
<dbReference type="InterPro" id="IPR008936">
    <property type="entry name" value="Rho_GTPase_activation_prot"/>
</dbReference>
<dbReference type="SMART" id="SM00323">
    <property type="entry name" value="RasGAP"/>
    <property type="match status" value="1"/>
</dbReference>
<dbReference type="InterPro" id="IPR023152">
    <property type="entry name" value="RasGAP_CS"/>
</dbReference>
<feature type="region of interest" description="Disordered" evidence="4">
    <location>
        <begin position="754"/>
        <end position="773"/>
    </location>
</feature>
<feature type="domain" description="C2" evidence="6">
    <location>
        <begin position="205"/>
        <end position="323"/>
    </location>
</feature>
<evidence type="ECO:0000259" key="5">
    <source>
        <dbReference type="PROSITE" id="PS50003"/>
    </source>
</evidence>
<evidence type="ECO:0000256" key="2">
    <source>
        <dbReference type="ARBA" id="ARBA00022553"/>
    </source>
</evidence>
<feature type="compositionally biased region" description="Pro residues" evidence="4">
    <location>
        <begin position="78"/>
        <end position="91"/>
    </location>
</feature>
<feature type="domain" description="Ras-GAP" evidence="7">
    <location>
        <begin position="383"/>
        <end position="575"/>
    </location>
</feature>
<evidence type="ECO:0000313" key="8">
    <source>
        <dbReference type="Ensembl" id="ENSPCLP00000016689.1"/>
    </source>
</evidence>
<evidence type="ECO:0000259" key="6">
    <source>
        <dbReference type="PROSITE" id="PS50004"/>
    </source>
</evidence>
<name>A0A669Q7U9_PHACC</name>
<reference evidence="8" key="1">
    <citation type="submission" date="2025-08" db="UniProtKB">
        <authorList>
            <consortium name="Ensembl"/>
        </authorList>
    </citation>
    <scope>IDENTIFICATION</scope>
</reference>
<dbReference type="CDD" id="cd13375">
    <property type="entry name" value="PH_SynGAP"/>
    <property type="match status" value="1"/>
</dbReference>
<dbReference type="Pfam" id="PF25321">
    <property type="entry name" value="PH_RASGAP"/>
    <property type="match status" value="1"/>
</dbReference>
<evidence type="ECO:0000259" key="7">
    <source>
        <dbReference type="PROSITE" id="PS50018"/>
    </source>
</evidence>
<dbReference type="PROSITE" id="PS50003">
    <property type="entry name" value="PH_DOMAIN"/>
    <property type="match status" value="1"/>
</dbReference>
<dbReference type="Gene3D" id="1.10.506.10">
    <property type="entry name" value="GTPase Activation - p120gap, domain 1"/>
    <property type="match status" value="2"/>
</dbReference>
<dbReference type="InterPro" id="IPR001849">
    <property type="entry name" value="PH_domain"/>
</dbReference>
<reference evidence="8" key="2">
    <citation type="submission" date="2025-09" db="UniProtKB">
        <authorList>
            <consortium name="Ensembl"/>
        </authorList>
    </citation>
    <scope>IDENTIFICATION</scope>
</reference>
<evidence type="ECO:0000313" key="9">
    <source>
        <dbReference type="Proteomes" id="UP000472261"/>
    </source>
</evidence>
<keyword evidence="9" id="KW-1185">Reference proteome</keyword>
<dbReference type="Gene3D" id="2.60.40.150">
    <property type="entry name" value="C2 domain"/>
    <property type="match status" value="1"/>
</dbReference>
<dbReference type="Proteomes" id="UP000472261">
    <property type="component" value="Unplaced"/>
</dbReference>
<feature type="region of interest" description="Disordered" evidence="4">
    <location>
        <begin position="56"/>
        <end position="95"/>
    </location>
</feature>
<feature type="coiled-coil region" evidence="3">
    <location>
        <begin position="1055"/>
        <end position="1121"/>
    </location>
</feature>
<dbReference type="Ensembl" id="ENSPCLT00000022104.1">
    <property type="protein sequence ID" value="ENSPCLP00000016689.1"/>
    <property type="gene ID" value="ENSPCLG00000013712.1"/>
</dbReference>
<dbReference type="PANTHER" id="PTHR10194">
    <property type="entry name" value="RAS GTPASE-ACTIVATING PROTEINS"/>
    <property type="match status" value="1"/>
</dbReference>
<accession>A0A669Q7U9</accession>
<feature type="region of interest" description="Disordered" evidence="4">
    <location>
        <begin position="1142"/>
        <end position="1200"/>
    </location>
</feature>
<dbReference type="AlphaFoldDB" id="A0A669Q7U9"/>
<dbReference type="InterPro" id="IPR021887">
    <property type="entry name" value="DAB2P_C"/>
</dbReference>
<dbReference type="SMART" id="SM00233">
    <property type="entry name" value="PH"/>
    <property type="match status" value="1"/>
</dbReference>
<keyword evidence="3" id="KW-0175">Coiled coil</keyword>
<dbReference type="PROSITE" id="PS50004">
    <property type="entry name" value="C2"/>
    <property type="match status" value="1"/>
</dbReference>
<dbReference type="PROSITE" id="PS50018">
    <property type="entry name" value="RAS_GTPASE_ACTIV_2"/>
    <property type="match status" value="1"/>
</dbReference>
<dbReference type="InterPro" id="IPR001936">
    <property type="entry name" value="RasGAP_dom"/>
</dbReference>
<dbReference type="InterPro" id="IPR011993">
    <property type="entry name" value="PH-like_dom_sf"/>
</dbReference>
<sequence>ARGPYGPPAAYDRPGWNPRFCIISGNQLLMLDEEEIHPLLIRDRRGEPCRSKLLRRTVSVPVEGRPPGEHGPGGSDPGAPPPAPRAQPPVPQQGFLSRRLKSSIKRTKSQPKLDRTSSFRQILPRFRSADHDRARLMQSFKESHSHESLLSPSSAAEALELNLDEDSIIKAVHSSILGQEFCFEVTTASGTKCFACRSAAERDKWIENLQRAVKPNKDNSRRVDNVLKLWVIEARDLPPKKRYYCELCLDDMLYARTTSKARTDNVFWGEHFEFNNLPAVRTIRLHLYKDTDKKRKKDKSNYVGMVSIPIASVTGRHFAEQWYPLSQPSGSKSKAGCPALRVKSRFQTMSILPMELYKEFAEYVTNNYRMLCAVLEPVLSVKSKEEVACALVHILQSTGKAKDFLSDMAMTEVDRFMDREHLIFRENTLATKAIEEYLKLIGQKYLKDAIGEFIRALYESEENCEVDPMKCSASTLADHQANLRMCCELALCKVVNSHCVFPRELKEVFASWRLRCAERGREDIADRLISASLFLRFLCPAVMSPSLFGLMQEYPDEQTARTLTLIAKVIQNLANFTKFGSKEEYMAFMNEFLELEWTSMQQFLYEISNLDTLTNSTSFEGYIDLGRELSTLHALLWEVMSQLSKEALLKLGPLPRLLTDISVALRNPHLQRQPSQGERLPPKGLVLRGPSADLQPYLVRDLNSSVDLQSYMVRGRRGRCCPRSSMEVPRLPSPPQEKGPPEVLVLSRPPLARSSPAYCTSSSDLTEPEGGRALGVGKSVSMLDLQDGRVDSVPSLPAELLAAGPAAGGGGGLRPGRLSQGSASSLAPPRLGVPEPGGPQLRVPLSFQNPLFHLAADGPLRPEGGGGEGPFAPPLHGYSKSEELSAPPPKHITHSHSYSDEFARPGGDFSRRQLSLQDSLAPPQITIGAPPPPTPRGARAGKAGGPSALGVPPKPRPASGNLLASPEPTYGPPRSRQPSLAKEASVAGMKPPVTKQASQTPSTLNPVMPAAERTVAWVSNMPHLSADIESSHIEREEYKLKEYSKSMDESRLDRVKEYEEEIHSLKERLHMSNRKLEEYERRLVSQEEQTSRILLQYQHRLEQSEKRLRQQQAEKDSQIKSIIGRDMGTWKDMRTEMDVGTWRDTGDLEGHGDIERHEDTEGHWDRGGCGDMEEHGDMEGHKDIGRHGDRDGRTGMDMGT</sequence>
<dbReference type="SUPFAM" id="SSF49562">
    <property type="entry name" value="C2 domain (Calcium/lipid-binding domain, CaLB)"/>
    <property type="match status" value="1"/>
</dbReference>
<dbReference type="GO" id="GO:0005096">
    <property type="term" value="F:GTPase activator activity"/>
    <property type="evidence" value="ECO:0007669"/>
    <property type="project" value="UniProtKB-KW"/>
</dbReference>
<dbReference type="OMA" id="DPCVNTE"/>
<protein>
    <submittedName>
        <fullName evidence="8">Synaptic Ras GTPase activating protein 1</fullName>
    </submittedName>
</protein>
<evidence type="ECO:0000256" key="3">
    <source>
        <dbReference type="SAM" id="Coils"/>
    </source>
</evidence>
<dbReference type="InterPro" id="IPR057606">
    <property type="entry name" value="SynGAP1-like_PH"/>
</dbReference>
<dbReference type="Pfam" id="PF00616">
    <property type="entry name" value="RasGAP"/>
    <property type="match status" value="2"/>
</dbReference>
<dbReference type="InterPro" id="IPR037779">
    <property type="entry name" value="SynGAP_PH"/>
</dbReference>
<dbReference type="Pfam" id="PF00168">
    <property type="entry name" value="C2"/>
    <property type="match status" value="1"/>
</dbReference>
<dbReference type="GO" id="GO:0046580">
    <property type="term" value="P:negative regulation of Ras protein signal transduction"/>
    <property type="evidence" value="ECO:0007669"/>
    <property type="project" value="InterPro"/>
</dbReference>
<proteinExistence type="predicted"/>
<evidence type="ECO:0000256" key="1">
    <source>
        <dbReference type="ARBA" id="ARBA00022468"/>
    </source>
</evidence>
<feature type="domain" description="PH" evidence="5">
    <location>
        <begin position="1"/>
        <end position="214"/>
    </location>
</feature>
<dbReference type="CDD" id="cd04013">
    <property type="entry name" value="C2_SynGAP_like"/>
    <property type="match status" value="1"/>
</dbReference>
<gene>
    <name evidence="8" type="primary">SYNGAP1</name>
</gene>
<evidence type="ECO:0000256" key="4">
    <source>
        <dbReference type="SAM" id="MobiDB-lite"/>
    </source>
</evidence>